<feature type="region of interest" description="Disordered" evidence="4">
    <location>
        <begin position="343"/>
        <end position="423"/>
    </location>
</feature>
<dbReference type="OrthoDB" id="687110at2759"/>
<proteinExistence type="predicted"/>
<dbReference type="KEGG" id="crb:17883250"/>
<accession>R0FE71</accession>
<evidence type="ECO:0000256" key="3">
    <source>
        <dbReference type="SAM" id="Coils"/>
    </source>
</evidence>
<dbReference type="CDD" id="cd20406">
    <property type="entry name" value="Tudor_Agenet_AtDUF_rpt2_4"/>
    <property type="match status" value="1"/>
</dbReference>
<feature type="domain" description="Agenet" evidence="5">
    <location>
        <begin position="91"/>
        <end position="147"/>
    </location>
</feature>
<protein>
    <recommendedName>
        <fullName evidence="5">Agenet domain-containing protein</fullName>
    </recommendedName>
</protein>
<dbReference type="PANTHER" id="PTHR31917">
    <property type="entry name" value="AGENET DOMAIN-CONTAINING PROTEIN-RELATED"/>
    <property type="match status" value="1"/>
</dbReference>
<keyword evidence="7" id="KW-1185">Reference proteome</keyword>
<dbReference type="EMBL" id="KB870810">
    <property type="protein sequence ID" value="EOA20181.1"/>
    <property type="molecule type" value="Genomic_DNA"/>
</dbReference>
<evidence type="ECO:0000256" key="2">
    <source>
        <dbReference type="ARBA" id="ARBA00022604"/>
    </source>
</evidence>
<sequence length="619" mass="70805">MRYARGDSPSMVENCKFEICYPKTKCLHGSRNILQQVWYKAAVVKEAPKNSKSRGRVLCVRLLKDDFSTPLSQFRTISSVIQPVPPRSCRDDFGIGFIVQADYKNAWVTGFVVKKIDVDNYLVCFVSPPDVIQFDRKHLRLHLDWLDQRRDKCWLIQPKLNNEFLRRLAKQPMFSPGTMVEVSSKINETEVVWLPAMVIKEFKGDDGDADANDNNDDDNDDDDDDDADDDENHDAENDDDEYKYIVNIRVCDKSLSNKARPNKIVDFRNLRPTPPSISVDEYQSEEHVEVFHCDMGWRQGRVMRTLPQKRYTVLLEATKMELAFNHWDLRPLKVWEDGVWKTRESSLTQGSGDDTGDSVMNANESDPPLTPPPGITTPQLTQVEAETQRKALPKKTLPRNQNGSADESIQENGSSEDINRKRKREEELCSVACAEEDKAKDTTMVLPFEKKLPIWKTLESMEVFKTVPQSPHFSPLAESREDYREMSAVGMMLTFSGLLDEVKALQQEDPISSLLSLSDSFSKLEKHGFNVKAPQLRISKLLSLRDRQSKKTDELKSAEKAAVEKERVLVENERKIRELQRLNENTEKEIAESKSCAAKIVQQLDDVKLDIQTTASAPW</sequence>
<keyword evidence="2" id="KW-0341">Growth regulation</keyword>
<dbReference type="CDD" id="cd20405">
    <property type="entry name" value="Tudor_Agenet_AtDUF_rpt1_3"/>
    <property type="match status" value="1"/>
</dbReference>
<feature type="compositionally biased region" description="Polar residues" evidence="4">
    <location>
        <begin position="398"/>
        <end position="416"/>
    </location>
</feature>
<feature type="compositionally biased region" description="Acidic residues" evidence="4">
    <location>
        <begin position="207"/>
        <end position="238"/>
    </location>
</feature>
<dbReference type="Proteomes" id="UP000029121">
    <property type="component" value="Unassembled WGS sequence"/>
</dbReference>
<gene>
    <name evidence="6" type="ORF">CARUB_v10000478mg</name>
</gene>
<evidence type="ECO:0000313" key="7">
    <source>
        <dbReference type="Proteomes" id="UP000029121"/>
    </source>
</evidence>
<dbReference type="AlphaFoldDB" id="R0FE71"/>
<evidence type="ECO:0000259" key="5">
    <source>
        <dbReference type="SMART" id="SM00743"/>
    </source>
</evidence>
<dbReference type="InterPro" id="IPR014002">
    <property type="entry name" value="Agenet_dom_plant"/>
</dbReference>
<dbReference type="Pfam" id="PF05266">
    <property type="entry name" value="DUF724"/>
    <property type="match status" value="1"/>
</dbReference>
<feature type="compositionally biased region" description="Polar residues" evidence="4">
    <location>
        <begin position="345"/>
        <end position="364"/>
    </location>
</feature>
<dbReference type="InterPro" id="IPR008395">
    <property type="entry name" value="Agenet-like_dom"/>
</dbReference>
<evidence type="ECO:0000256" key="1">
    <source>
        <dbReference type="ARBA" id="ARBA00022448"/>
    </source>
</evidence>
<dbReference type="PANTHER" id="PTHR31917:SF50">
    <property type="entry name" value="DUF724 DOMAIN-CONTAINING PROTEIN 1-RELATED"/>
    <property type="match status" value="1"/>
</dbReference>
<organism evidence="6 7">
    <name type="scientific">Capsella rubella</name>
    <dbReference type="NCBI Taxonomy" id="81985"/>
    <lineage>
        <taxon>Eukaryota</taxon>
        <taxon>Viridiplantae</taxon>
        <taxon>Streptophyta</taxon>
        <taxon>Embryophyta</taxon>
        <taxon>Tracheophyta</taxon>
        <taxon>Spermatophyta</taxon>
        <taxon>Magnoliopsida</taxon>
        <taxon>eudicotyledons</taxon>
        <taxon>Gunneridae</taxon>
        <taxon>Pentapetalae</taxon>
        <taxon>rosids</taxon>
        <taxon>malvids</taxon>
        <taxon>Brassicales</taxon>
        <taxon>Brassicaceae</taxon>
        <taxon>Camelineae</taxon>
        <taxon>Capsella</taxon>
    </lineage>
</organism>
<feature type="region of interest" description="Disordered" evidence="4">
    <location>
        <begin position="204"/>
        <end position="238"/>
    </location>
</feature>
<reference evidence="7" key="1">
    <citation type="journal article" date="2013" name="Nat. Genet.">
        <title>The Capsella rubella genome and the genomic consequences of rapid mating system evolution.</title>
        <authorList>
            <person name="Slotte T."/>
            <person name="Hazzouri K.M."/>
            <person name="Agren J.A."/>
            <person name="Koenig D."/>
            <person name="Maumus F."/>
            <person name="Guo Y.L."/>
            <person name="Steige K."/>
            <person name="Platts A.E."/>
            <person name="Escobar J.S."/>
            <person name="Newman L.K."/>
            <person name="Wang W."/>
            <person name="Mandakova T."/>
            <person name="Vello E."/>
            <person name="Smith L.M."/>
            <person name="Henz S.R."/>
            <person name="Steffen J."/>
            <person name="Takuno S."/>
            <person name="Brandvain Y."/>
            <person name="Coop G."/>
            <person name="Andolfatto P."/>
            <person name="Hu T.T."/>
            <person name="Blanchette M."/>
            <person name="Clark R.M."/>
            <person name="Quesneville H."/>
            <person name="Nordborg M."/>
            <person name="Gaut B.S."/>
            <person name="Lysak M.A."/>
            <person name="Jenkins J."/>
            <person name="Grimwood J."/>
            <person name="Chapman J."/>
            <person name="Prochnik S."/>
            <person name="Shu S."/>
            <person name="Rokhsar D."/>
            <person name="Schmutz J."/>
            <person name="Weigel D."/>
            <person name="Wright S.I."/>
        </authorList>
    </citation>
    <scope>NUCLEOTIDE SEQUENCE [LARGE SCALE GENOMIC DNA]</scope>
    <source>
        <strain evidence="7">cv. Monte Gargano</strain>
    </source>
</reference>
<feature type="domain" description="Agenet" evidence="5">
    <location>
        <begin position="280"/>
        <end position="337"/>
    </location>
</feature>
<dbReference type="eggNOG" id="ENOG502QTQX">
    <property type="taxonomic scope" value="Eukaryota"/>
</dbReference>
<evidence type="ECO:0000313" key="6">
    <source>
        <dbReference type="EMBL" id="EOA20181.1"/>
    </source>
</evidence>
<feature type="domain" description="Agenet" evidence="5">
    <location>
        <begin position="172"/>
        <end position="278"/>
    </location>
</feature>
<dbReference type="SMART" id="SM00743">
    <property type="entry name" value="Agenet"/>
    <property type="match status" value="3"/>
</dbReference>
<keyword evidence="1" id="KW-0813">Transport</keyword>
<keyword evidence="3" id="KW-0175">Coiled coil</keyword>
<dbReference type="InterPro" id="IPR007930">
    <property type="entry name" value="DUF724"/>
</dbReference>
<dbReference type="Pfam" id="PF05641">
    <property type="entry name" value="Agenet"/>
    <property type="match status" value="1"/>
</dbReference>
<evidence type="ECO:0000256" key="4">
    <source>
        <dbReference type="SAM" id="MobiDB-lite"/>
    </source>
</evidence>
<feature type="coiled-coil region" evidence="3">
    <location>
        <begin position="555"/>
        <end position="596"/>
    </location>
</feature>
<name>R0FE71_9BRAS</name>